<protein>
    <submittedName>
        <fullName evidence="6">SNF2-related protein</fullName>
    </submittedName>
</protein>
<feature type="domain" description="SWIM-type" evidence="3">
    <location>
        <begin position="66"/>
        <end position="103"/>
    </location>
</feature>
<dbReference type="InterPro" id="IPR014001">
    <property type="entry name" value="Helicase_ATP-bd"/>
</dbReference>
<dbReference type="PROSITE" id="PS51194">
    <property type="entry name" value="HELICASE_CTER"/>
    <property type="match status" value="1"/>
</dbReference>
<dbReference type="STRING" id="583355.Caka_2555"/>
<dbReference type="RefSeq" id="WP_013044293.1">
    <property type="nucleotide sequence ID" value="NC_014008.1"/>
</dbReference>
<accession>D5EP61</accession>
<dbReference type="Pfam" id="PF00271">
    <property type="entry name" value="Helicase_C"/>
    <property type="match status" value="1"/>
</dbReference>
<keyword evidence="1" id="KW-0378">Hydrolase</keyword>
<dbReference type="PROSITE" id="PS50966">
    <property type="entry name" value="ZF_SWIM"/>
    <property type="match status" value="1"/>
</dbReference>
<dbReference type="Pfam" id="PF00176">
    <property type="entry name" value="SNF2-rel_dom"/>
    <property type="match status" value="1"/>
</dbReference>
<dbReference type="EMBL" id="CP001998">
    <property type="protein sequence ID" value="ADE55571.1"/>
    <property type="molecule type" value="Genomic_DNA"/>
</dbReference>
<name>D5EP61_CORAD</name>
<feature type="domain" description="Helicase ATP-binding" evidence="4">
    <location>
        <begin position="690"/>
        <end position="850"/>
    </location>
</feature>
<dbReference type="InterPro" id="IPR038718">
    <property type="entry name" value="SNF2-like_sf"/>
</dbReference>
<dbReference type="SMART" id="SM00490">
    <property type="entry name" value="HELICc"/>
    <property type="match status" value="1"/>
</dbReference>
<keyword evidence="2" id="KW-0479">Metal-binding</keyword>
<dbReference type="eggNOG" id="COG0553">
    <property type="taxonomic scope" value="Bacteria"/>
</dbReference>
<dbReference type="InterPro" id="IPR027417">
    <property type="entry name" value="P-loop_NTPase"/>
</dbReference>
<evidence type="ECO:0000256" key="2">
    <source>
        <dbReference type="PROSITE-ProRule" id="PRU00325"/>
    </source>
</evidence>
<dbReference type="GO" id="GO:0016787">
    <property type="term" value="F:hydrolase activity"/>
    <property type="evidence" value="ECO:0007669"/>
    <property type="project" value="UniProtKB-KW"/>
</dbReference>
<evidence type="ECO:0000313" key="6">
    <source>
        <dbReference type="EMBL" id="ADE55571.1"/>
    </source>
</evidence>
<dbReference type="Proteomes" id="UP000000925">
    <property type="component" value="Chromosome"/>
</dbReference>
<dbReference type="GO" id="GO:0008270">
    <property type="term" value="F:zinc ion binding"/>
    <property type="evidence" value="ECO:0007669"/>
    <property type="project" value="UniProtKB-KW"/>
</dbReference>
<dbReference type="Gene3D" id="3.40.50.300">
    <property type="entry name" value="P-loop containing nucleotide triphosphate hydrolases"/>
    <property type="match status" value="1"/>
</dbReference>
<dbReference type="KEGG" id="caa:Caka_2555"/>
<dbReference type="AlphaFoldDB" id="D5EP61"/>
<proteinExistence type="predicted"/>
<organism evidence="6 7">
    <name type="scientific">Coraliomargarita akajimensis (strain DSM 45221 / IAM 15411 / JCM 23193 / KCTC 12865 / 04OKA010-24)</name>
    <dbReference type="NCBI Taxonomy" id="583355"/>
    <lineage>
        <taxon>Bacteria</taxon>
        <taxon>Pseudomonadati</taxon>
        <taxon>Verrucomicrobiota</taxon>
        <taxon>Opitutia</taxon>
        <taxon>Puniceicoccales</taxon>
        <taxon>Coraliomargaritaceae</taxon>
        <taxon>Coraliomargarita</taxon>
    </lineage>
</organism>
<dbReference type="CDD" id="cd18793">
    <property type="entry name" value="SF2_C_SNF"/>
    <property type="match status" value="1"/>
</dbReference>
<evidence type="ECO:0000259" key="5">
    <source>
        <dbReference type="PROSITE" id="PS51194"/>
    </source>
</evidence>
<dbReference type="InterPro" id="IPR049730">
    <property type="entry name" value="SNF2/RAD54-like_C"/>
</dbReference>
<dbReference type="SUPFAM" id="SSF52540">
    <property type="entry name" value="P-loop containing nucleoside triphosphate hydrolases"/>
    <property type="match status" value="2"/>
</dbReference>
<feature type="domain" description="Helicase C-terminal" evidence="5">
    <location>
        <begin position="966"/>
        <end position="1130"/>
    </location>
</feature>
<dbReference type="HOGENOM" id="CLU_008393_0_0_0"/>
<dbReference type="PANTHER" id="PTHR10799">
    <property type="entry name" value="SNF2/RAD54 HELICASE FAMILY"/>
    <property type="match status" value="1"/>
</dbReference>
<keyword evidence="2" id="KW-0862">Zinc</keyword>
<dbReference type="Gene3D" id="3.40.50.10810">
    <property type="entry name" value="Tandem AAA-ATPase domain"/>
    <property type="match status" value="1"/>
</dbReference>
<keyword evidence="2" id="KW-0863">Zinc-finger</keyword>
<sequence length="1133" mass="126512">MSTKGQLQGLEGFEALDLGELYYIGGRSIVERGLRYYRDFAVESLEWDPRLKRMLALVAGRRGLPYEVLLEVREGRLEHECDCAAWGNYGACKHVVAATAAMFLAVQGKSVGEIQMPVDYVQGLRAQLGYAVEPQHSEELELAERKTELLVDDVSRYGSMRFLVRGPTPIDFMHSVGVHMPNSSYGYHAQREFYLGEVGRALPGFLEEAKAHGIEVSLQVDGQRVPMRLAKRSCEVTQVVDVRGSKVLRRLLFTASDGADLHPLHMILSGGLLLTAEGAVHRFDPASLNADDRLIEEYTVEGYNRISCLTGAGSELRIQVEGAAAQAEQVQPEAVELVLDCSIWENAALEPERLDFELQVRVDDVTVSLAHFRERCLSAVVDAYSGSLLSAKRRVLALLDLIRRVLADEDAGERIALERYVADFPELCSNDYRGVVLDILNRLNRFLVDGVATDSVLAVDVDAGRWLAYQLDTRKLMMLLFSMIEPTGRRGLLDLRDGAIAIKRGSSGMDVVQRVVQVAARLGVAVRFNELPVRTEALSISVDTKASGSDIDWFALHPTIRCAERTIQPTEWIRLIQGQLLLEGEDGALIVPQFDDGTEGGLQVLADLLRSKRKAGATSLLDGEQLMASRLEMLDWIALRKYGVHLRLPPQADALFRSLSEFQGLEPFQQPTTVLAELRPYQLEGCAWIDFLYRHRFGACLADDMGLGKTLQAIAFIAKCLDERQSTQSAPVLIVLPTSLVFNWTDEFARFAPSLQVVACLRKSDWSDALTGGQVILTTYDRVRLDQRELSLHEFDVVVFDEAHNLKNVAAARTKAAIELKRRFTLCLTGTPVENNASEYYSVLSASVPGIFGSLKSFKESFRTAPERILARAKPFILRRTKQALLTELPAKEEHELFLEMSAVQKEIYTRTVAEVREEIAAAYDDQPEQQAGIVALAAILRLRQVCVSPELLGKQLPEPAPKFVYMGDRLEELQAEGNAALVFSQFIGGLDQMEAIARERGVDYLRMDGRTPVGQRREIVRSFQSGDGPSFFFISLKTGGVGLNLTRANYVFHLDPWWNPAVENQASDRAHRIGQTRSVFVQRLIMQHSIEARMLELKARKAELFRQLVDEPGRRTAKAGLQREDFEYLLNG</sequence>
<evidence type="ECO:0000256" key="1">
    <source>
        <dbReference type="ARBA" id="ARBA00022801"/>
    </source>
</evidence>
<dbReference type="InterPro" id="IPR007527">
    <property type="entry name" value="Znf_SWIM"/>
</dbReference>
<dbReference type="InterPro" id="IPR000330">
    <property type="entry name" value="SNF2_N"/>
</dbReference>
<reference evidence="6 7" key="1">
    <citation type="journal article" date="2010" name="Stand. Genomic Sci.">
        <title>Complete genome sequence of Coraliomargarita akajimensis type strain (04OKA010-24).</title>
        <authorList>
            <person name="Mavromatis K."/>
            <person name="Abt B."/>
            <person name="Brambilla E."/>
            <person name="Lapidus A."/>
            <person name="Copeland A."/>
            <person name="Deshpande S."/>
            <person name="Nolan M."/>
            <person name="Lucas S."/>
            <person name="Tice H."/>
            <person name="Cheng J.F."/>
            <person name="Han C."/>
            <person name="Detter J.C."/>
            <person name="Woyke T."/>
            <person name="Goodwin L."/>
            <person name="Pitluck S."/>
            <person name="Held B."/>
            <person name="Brettin T."/>
            <person name="Tapia R."/>
            <person name="Ivanova N."/>
            <person name="Mikhailova N."/>
            <person name="Pati A."/>
            <person name="Liolios K."/>
            <person name="Chen A."/>
            <person name="Palaniappan K."/>
            <person name="Land M."/>
            <person name="Hauser L."/>
            <person name="Chang Y.J."/>
            <person name="Jeffries C.D."/>
            <person name="Rohde M."/>
            <person name="Goker M."/>
            <person name="Bristow J."/>
            <person name="Eisen J.A."/>
            <person name="Markowitz V."/>
            <person name="Hugenholtz P."/>
            <person name="Klenk H.P."/>
            <person name="Kyrpides N.C."/>
        </authorList>
    </citation>
    <scope>NUCLEOTIDE SEQUENCE [LARGE SCALE GENOMIC DNA]</scope>
    <source>
        <strain evidence="7">DSM 45221 / IAM 15411 / JCM 23193 / KCTC 12865</strain>
    </source>
</reference>
<evidence type="ECO:0000259" key="3">
    <source>
        <dbReference type="PROSITE" id="PS50966"/>
    </source>
</evidence>
<dbReference type="InterPro" id="IPR001650">
    <property type="entry name" value="Helicase_C-like"/>
</dbReference>
<dbReference type="eggNOG" id="COG4715">
    <property type="taxonomic scope" value="Bacteria"/>
</dbReference>
<dbReference type="PROSITE" id="PS51192">
    <property type="entry name" value="HELICASE_ATP_BIND_1"/>
    <property type="match status" value="1"/>
</dbReference>
<gene>
    <name evidence="6" type="ordered locus">Caka_2555</name>
</gene>
<dbReference type="GO" id="GO:0005524">
    <property type="term" value="F:ATP binding"/>
    <property type="evidence" value="ECO:0007669"/>
    <property type="project" value="InterPro"/>
</dbReference>
<evidence type="ECO:0000259" key="4">
    <source>
        <dbReference type="PROSITE" id="PS51192"/>
    </source>
</evidence>
<dbReference type="SMART" id="SM00487">
    <property type="entry name" value="DEXDc"/>
    <property type="match status" value="1"/>
</dbReference>
<keyword evidence="7" id="KW-1185">Reference proteome</keyword>
<evidence type="ECO:0000313" key="7">
    <source>
        <dbReference type="Proteomes" id="UP000000925"/>
    </source>
</evidence>